<dbReference type="InterPro" id="IPR036237">
    <property type="entry name" value="Xyl_isomerase-like_sf"/>
</dbReference>
<protein>
    <recommendedName>
        <fullName evidence="1">Xylose isomerase-like TIM barrel domain-containing protein</fullName>
    </recommendedName>
</protein>
<dbReference type="Gene3D" id="3.20.20.150">
    <property type="entry name" value="Divalent-metal-dependent TIM barrel enzymes"/>
    <property type="match status" value="1"/>
</dbReference>
<dbReference type="InterPro" id="IPR013022">
    <property type="entry name" value="Xyl_isomerase-like_TIM-brl"/>
</dbReference>
<evidence type="ECO:0000259" key="1">
    <source>
        <dbReference type="Pfam" id="PF01261"/>
    </source>
</evidence>
<dbReference type="EMBL" id="LCZI01001260">
    <property type="protein sequence ID" value="KKZ61646.1"/>
    <property type="molecule type" value="Genomic_DNA"/>
</dbReference>
<dbReference type="PANTHER" id="PTHR12110:SF56">
    <property type="entry name" value="DEHYDRATASE, PUTATIVE (AFU_ORTHOLOGUE AFUA_6G08740)-RELATED"/>
    <property type="match status" value="1"/>
</dbReference>
<proteinExistence type="predicted"/>
<dbReference type="AlphaFoldDB" id="A0A0G2J856"/>
<dbReference type="Proteomes" id="UP000034164">
    <property type="component" value="Unassembled WGS sequence"/>
</dbReference>
<name>A0A0G2J856_9EURO</name>
<gene>
    <name evidence="2" type="ORF">EMCG_03831</name>
</gene>
<dbReference type="SUPFAM" id="SSF51658">
    <property type="entry name" value="Xylose isomerase-like"/>
    <property type="match status" value="1"/>
</dbReference>
<organism evidence="2 3">
    <name type="scientific">[Emmonsia] crescens</name>
    <dbReference type="NCBI Taxonomy" id="73230"/>
    <lineage>
        <taxon>Eukaryota</taxon>
        <taxon>Fungi</taxon>
        <taxon>Dikarya</taxon>
        <taxon>Ascomycota</taxon>
        <taxon>Pezizomycotina</taxon>
        <taxon>Eurotiomycetes</taxon>
        <taxon>Eurotiomycetidae</taxon>
        <taxon>Onygenales</taxon>
        <taxon>Ajellomycetaceae</taxon>
        <taxon>Emergomyces</taxon>
    </lineage>
</organism>
<accession>A0A0G2J856</accession>
<reference evidence="3" key="1">
    <citation type="journal article" date="2015" name="PLoS Genet.">
        <title>The dynamic genome and transcriptome of the human fungal pathogen Blastomyces and close relative Emmonsia.</title>
        <authorList>
            <person name="Munoz J.F."/>
            <person name="Gauthier G.M."/>
            <person name="Desjardins C.A."/>
            <person name="Gallo J.E."/>
            <person name="Holder J."/>
            <person name="Sullivan T.D."/>
            <person name="Marty A.J."/>
            <person name="Carmen J.C."/>
            <person name="Chen Z."/>
            <person name="Ding L."/>
            <person name="Gujja S."/>
            <person name="Magrini V."/>
            <person name="Misas E."/>
            <person name="Mitreva M."/>
            <person name="Priest M."/>
            <person name="Saif S."/>
            <person name="Whiston E.A."/>
            <person name="Young S."/>
            <person name="Zeng Q."/>
            <person name="Goldman W.E."/>
            <person name="Mardis E.R."/>
            <person name="Taylor J.W."/>
            <person name="McEwen J.G."/>
            <person name="Clay O.K."/>
            <person name="Klein B.S."/>
            <person name="Cuomo C.A."/>
        </authorList>
    </citation>
    <scope>NUCLEOTIDE SEQUENCE [LARGE SCALE GENOMIC DNA]</scope>
    <source>
        <strain evidence="3">UAMH 3008</strain>
    </source>
</reference>
<evidence type="ECO:0000313" key="2">
    <source>
        <dbReference type="EMBL" id="KKZ61646.1"/>
    </source>
</evidence>
<sequence length="355" mass="39794">MEENKISQQIPLSFATCSISSSDPDENTLPRKLEAIAAAEFSAVELAFPDLQSFATQLLHRDVAVDDYTDLCTAAQEVSLMCRALGIIVMMLQPFSNFEGWARRSKEREDAFKRAKGWISIMEACGTDVLQVGSTDSPAAKISTNREDIVSDLQELADLLSARNMRLAYENWCWSTHAPTWKDVWDIVREVNRPNVGLCLDTFQISGGELADPTNPSGIIEKVEGGVQINEDQLNQRFKQSLEELAQTVPADKIYLLQISDAYKPGPSPLEKREVDGMRPRARWSRAFRPFPYHGGYLPVEDVTKAVLETGFRGWLSMEVFDGGPLGEGKEYDMREYAREGKKSVDELIQRCMPG</sequence>
<dbReference type="PANTHER" id="PTHR12110">
    <property type="entry name" value="HYDROXYPYRUVATE ISOMERASE"/>
    <property type="match status" value="1"/>
</dbReference>
<dbReference type="Pfam" id="PF01261">
    <property type="entry name" value="AP_endonuc_2"/>
    <property type="match status" value="1"/>
</dbReference>
<comment type="caution">
    <text evidence="2">The sequence shown here is derived from an EMBL/GenBank/DDBJ whole genome shotgun (WGS) entry which is preliminary data.</text>
</comment>
<dbReference type="VEuPathDB" id="FungiDB:EMCG_03831"/>
<evidence type="ECO:0000313" key="3">
    <source>
        <dbReference type="Proteomes" id="UP000034164"/>
    </source>
</evidence>
<dbReference type="OrthoDB" id="5360893at2759"/>
<dbReference type="InterPro" id="IPR050312">
    <property type="entry name" value="IolE/XylAMocC-like"/>
</dbReference>
<feature type="domain" description="Xylose isomerase-like TIM barrel" evidence="1">
    <location>
        <begin position="33"/>
        <end position="329"/>
    </location>
</feature>